<accession>A0A1J4SHK4</accession>
<protein>
    <submittedName>
        <fullName evidence="1">Uncharacterized protein</fullName>
    </submittedName>
</protein>
<evidence type="ECO:0000313" key="1">
    <source>
        <dbReference type="EMBL" id="OIN98855.1"/>
    </source>
</evidence>
<dbReference type="InterPro" id="IPR010298">
    <property type="entry name" value="YacP-like"/>
</dbReference>
<gene>
    <name evidence="1" type="ORF">AUJ66_00080</name>
</gene>
<dbReference type="EMBL" id="MNUO01000002">
    <property type="protein sequence ID" value="OIN98855.1"/>
    <property type="molecule type" value="Genomic_DNA"/>
</dbReference>
<evidence type="ECO:0000313" key="2">
    <source>
        <dbReference type="Proteomes" id="UP000182278"/>
    </source>
</evidence>
<comment type="caution">
    <text evidence="1">The sequence shown here is derived from an EMBL/GenBank/DDBJ whole genome shotgun (WGS) entry which is preliminary data.</text>
</comment>
<name>A0A1J4SHK4_9BACT</name>
<proteinExistence type="predicted"/>
<organism evidence="1 2">
    <name type="scientific">Candidatus Desantisbacteria bacterium CG1_02_38_46</name>
    <dbReference type="NCBI Taxonomy" id="1817893"/>
    <lineage>
        <taxon>Bacteria</taxon>
        <taxon>Candidatus Desantisiibacteriota</taxon>
    </lineage>
</organism>
<dbReference type="AlphaFoldDB" id="A0A1J4SHK4"/>
<dbReference type="Pfam" id="PF05991">
    <property type="entry name" value="NYN_YacP"/>
    <property type="match status" value="1"/>
</dbReference>
<dbReference type="STRING" id="1817893.AUJ66_00080"/>
<dbReference type="Proteomes" id="UP000182278">
    <property type="component" value="Unassembled WGS sequence"/>
</dbReference>
<reference evidence="1 2" key="1">
    <citation type="journal article" date="2016" name="Environ. Microbiol.">
        <title>Genomic resolution of a cold subsurface aquifer community provides metabolic insights for novel microbes adapted to high CO concentrations.</title>
        <authorList>
            <person name="Probst A.J."/>
            <person name="Castelle C.J."/>
            <person name="Singh A."/>
            <person name="Brown C.T."/>
            <person name="Anantharaman K."/>
            <person name="Sharon I."/>
            <person name="Hug L.A."/>
            <person name="Burstein D."/>
            <person name="Emerson J.B."/>
            <person name="Thomas B.C."/>
            <person name="Banfield J.F."/>
        </authorList>
    </citation>
    <scope>NUCLEOTIDE SEQUENCE [LARGE SCALE GENOMIC DNA]</scope>
    <source>
        <strain evidence="1">CG1_02_38_46</strain>
    </source>
</reference>
<sequence>MIHYLLDGNNILKSTPEFLKLADGNFLRAQRELVAQTAKVLCGKNSKNFATIFFDGAGIDYKFQPPPNTKVIFGKEKSADSFIIEEIKKAHNLRIRGKDSGQVVVISDDREIRECARIFGATIWRTNEFAKKLFPQHKKKTRLHPHPHQLRGYPIEKIISPAHQEKITEELKKYYQGKGRI</sequence>